<accession>A0A642VDV1</accession>
<evidence type="ECO:0000313" key="2">
    <source>
        <dbReference type="Proteomes" id="UP000761534"/>
    </source>
</evidence>
<gene>
    <name evidence="1" type="ORF">TRICI_000255</name>
</gene>
<comment type="caution">
    <text evidence="1">The sequence shown here is derived from an EMBL/GenBank/DDBJ whole genome shotgun (WGS) entry which is preliminary data.</text>
</comment>
<dbReference type="EMBL" id="SWFS01000026">
    <property type="protein sequence ID" value="KAA8917562.1"/>
    <property type="molecule type" value="Genomic_DNA"/>
</dbReference>
<name>A0A642VDV1_9ASCO</name>
<dbReference type="Proteomes" id="UP000761534">
    <property type="component" value="Unassembled WGS sequence"/>
</dbReference>
<keyword evidence="2" id="KW-1185">Reference proteome</keyword>
<proteinExistence type="predicted"/>
<dbReference type="VEuPathDB" id="FungiDB:TRICI_000255"/>
<dbReference type="OrthoDB" id="4075408at2759"/>
<sequence>MRCLDRDMEPTYGYLLPLCKGAVESGTRAYDLLLGITRTENDVIQKLAGGVVLLVQKELVSTTHIQFSPSPEYTRDFVQEDMEKGILLLLATKVNWWRENHHVGERVFSSFMKKVLTELFDDSAEDYINDQEIKQAIWVAGHWMDTRTVVTDMLSILKDRRPSSFNLDIPQYILAAMKSFPAGTGRYVLYHSILQSILNSPYAVAAPRDVEIQKFLDTYESIQVNPMRYHVGAAEVGLPKQINPGKPNRRVQMVCSAYIHATAPTSHLASSHAITPFQQIQGNMIYLRMLQIARKHQ</sequence>
<organism evidence="1 2">
    <name type="scientific">Trichomonascus ciferrii</name>
    <dbReference type="NCBI Taxonomy" id="44093"/>
    <lineage>
        <taxon>Eukaryota</taxon>
        <taxon>Fungi</taxon>
        <taxon>Dikarya</taxon>
        <taxon>Ascomycota</taxon>
        <taxon>Saccharomycotina</taxon>
        <taxon>Dipodascomycetes</taxon>
        <taxon>Dipodascales</taxon>
        <taxon>Trichomonascaceae</taxon>
        <taxon>Trichomonascus</taxon>
        <taxon>Trichomonascus ciferrii complex</taxon>
    </lineage>
</organism>
<reference evidence="1" key="1">
    <citation type="journal article" date="2019" name="G3 (Bethesda)">
        <title>Genome Assemblies of Two Rare Opportunistic Yeast Pathogens: Diutina rugosa (syn. Candida rugosa) and Trichomonascus ciferrii (syn. Candida ciferrii).</title>
        <authorList>
            <person name="Mixao V."/>
            <person name="Saus E."/>
            <person name="Hansen A.P."/>
            <person name="Lass-Florl C."/>
            <person name="Gabaldon T."/>
        </authorList>
    </citation>
    <scope>NUCLEOTIDE SEQUENCE</scope>
    <source>
        <strain evidence="1">CBS 4856</strain>
    </source>
</reference>
<evidence type="ECO:0000313" key="1">
    <source>
        <dbReference type="EMBL" id="KAA8917562.1"/>
    </source>
</evidence>
<dbReference type="AlphaFoldDB" id="A0A642VDV1"/>
<protein>
    <submittedName>
        <fullName evidence="1">Uncharacterized protein</fullName>
    </submittedName>
</protein>